<evidence type="ECO:0000256" key="4">
    <source>
        <dbReference type="ARBA" id="ARBA00022771"/>
    </source>
</evidence>
<evidence type="ECO:0000313" key="9">
    <source>
        <dbReference type="Proteomes" id="UP001521184"/>
    </source>
</evidence>
<comment type="subcellular location">
    <subcellularLocation>
        <location evidence="1">Nucleus</location>
    </subcellularLocation>
</comment>
<evidence type="ECO:0000256" key="6">
    <source>
        <dbReference type="ARBA" id="ARBA00023242"/>
    </source>
</evidence>
<proteinExistence type="predicted"/>
<dbReference type="InterPro" id="IPR007219">
    <property type="entry name" value="XnlR_reg_dom"/>
</dbReference>
<protein>
    <recommendedName>
        <fullName evidence="7">Xylanolytic transcriptional activator regulatory domain-containing protein</fullName>
    </recommendedName>
</protein>
<dbReference type="EMBL" id="JAKEKT020000004">
    <property type="protein sequence ID" value="KAL1650349.1"/>
    <property type="molecule type" value="Genomic_DNA"/>
</dbReference>
<feature type="domain" description="Xylanolytic transcriptional activator regulatory" evidence="7">
    <location>
        <begin position="74"/>
        <end position="277"/>
    </location>
</feature>
<comment type="caution">
    <text evidence="8">The sequence shown here is derived from an EMBL/GenBank/DDBJ whole genome shotgun (WGS) entry which is preliminary data.</text>
</comment>
<evidence type="ECO:0000256" key="3">
    <source>
        <dbReference type="ARBA" id="ARBA00022737"/>
    </source>
</evidence>
<reference evidence="8 9" key="1">
    <citation type="journal article" date="2023" name="Plant Dis.">
        <title>First Report of Diplodia intermedia Causing Canker and Dieback Diseases on Apple Trees in Canada.</title>
        <authorList>
            <person name="Ellouze W."/>
            <person name="Ilyukhin E."/>
            <person name="Sulman M."/>
            <person name="Ali S."/>
        </authorList>
    </citation>
    <scope>NUCLEOTIDE SEQUENCE [LARGE SCALE GENOMIC DNA]</scope>
    <source>
        <strain evidence="8 9">M45-28</strain>
    </source>
</reference>
<dbReference type="PANTHER" id="PTHR40626:SF36">
    <property type="entry name" value="TRANSCRIPTION FACTOR WITH C2H2 AND ZN(2)-CYS(6) DNA BINDING DOMAIN (EUROFUNG)"/>
    <property type="match status" value="1"/>
</dbReference>
<sequence>MPMLSSTIETLRPLPAEVSLEENLGLWDVLQQYEQQYGGLDAAATAEEVEMTDAAEEKTVDQGARELHLQRYVDDYFARFHHQWPLLHRPAFQPDTEPRFLVLSMVMVSLWTSGEARAQDAAVQMHERFIVMLHEQRDKWDVSYARAEGRKAIWPMGIYQSILLQVIFAMMRSNTDEHANKSRPWLPLAMHELLGRVVKSCLRLGMFQYSRMLDQYSHVGFAFLTWVYVEEVKRFGLMLFRVWTLCYGASSMFSVSELRFPLPESDYLWEADAIGELVRRREKEVGEGSGVREEEQFWIANLGIDGLELALSWRHLANSKGQGARVLT</sequence>
<evidence type="ECO:0000259" key="7">
    <source>
        <dbReference type="Pfam" id="PF04082"/>
    </source>
</evidence>
<keyword evidence="5" id="KW-0862">Zinc</keyword>
<keyword evidence="4" id="KW-0863">Zinc-finger</keyword>
<dbReference type="InterPro" id="IPR051059">
    <property type="entry name" value="VerF-like"/>
</dbReference>
<evidence type="ECO:0000256" key="1">
    <source>
        <dbReference type="ARBA" id="ARBA00004123"/>
    </source>
</evidence>
<gene>
    <name evidence="8" type="ORF">SLS58_001166</name>
</gene>
<dbReference type="Proteomes" id="UP001521184">
    <property type="component" value="Unassembled WGS sequence"/>
</dbReference>
<keyword evidence="3" id="KW-0677">Repeat</keyword>
<keyword evidence="2" id="KW-0479">Metal-binding</keyword>
<dbReference type="Pfam" id="PF04082">
    <property type="entry name" value="Fungal_trans"/>
    <property type="match status" value="1"/>
</dbReference>
<keyword evidence="6" id="KW-0539">Nucleus</keyword>
<evidence type="ECO:0000256" key="5">
    <source>
        <dbReference type="ARBA" id="ARBA00022833"/>
    </source>
</evidence>
<evidence type="ECO:0000313" key="8">
    <source>
        <dbReference type="EMBL" id="KAL1650349.1"/>
    </source>
</evidence>
<dbReference type="CDD" id="cd12148">
    <property type="entry name" value="fungal_TF_MHR"/>
    <property type="match status" value="1"/>
</dbReference>
<organism evidence="8 9">
    <name type="scientific">Diplodia intermedia</name>
    <dbReference type="NCBI Taxonomy" id="856260"/>
    <lineage>
        <taxon>Eukaryota</taxon>
        <taxon>Fungi</taxon>
        <taxon>Dikarya</taxon>
        <taxon>Ascomycota</taxon>
        <taxon>Pezizomycotina</taxon>
        <taxon>Dothideomycetes</taxon>
        <taxon>Dothideomycetes incertae sedis</taxon>
        <taxon>Botryosphaeriales</taxon>
        <taxon>Botryosphaeriaceae</taxon>
        <taxon>Diplodia</taxon>
    </lineage>
</organism>
<keyword evidence="9" id="KW-1185">Reference proteome</keyword>
<name>A0ABR3U2P3_9PEZI</name>
<accession>A0ABR3U2P3</accession>
<evidence type="ECO:0000256" key="2">
    <source>
        <dbReference type="ARBA" id="ARBA00022723"/>
    </source>
</evidence>
<dbReference type="PANTHER" id="PTHR40626">
    <property type="entry name" value="MIP31509P"/>
    <property type="match status" value="1"/>
</dbReference>